<feature type="non-terminal residue" evidence="1">
    <location>
        <position position="60"/>
    </location>
</feature>
<protein>
    <submittedName>
        <fullName evidence="1">Uncharacterized protein</fullName>
    </submittedName>
</protein>
<dbReference type="AlphaFoldDB" id="A0A382UPP0"/>
<gene>
    <name evidence="1" type="ORF">METZ01_LOCUS389034</name>
</gene>
<evidence type="ECO:0000313" key="1">
    <source>
        <dbReference type="EMBL" id="SVD36180.1"/>
    </source>
</evidence>
<reference evidence="1" key="1">
    <citation type="submission" date="2018-05" db="EMBL/GenBank/DDBJ databases">
        <authorList>
            <person name="Lanie J.A."/>
            <person name="Ng W.-L."/>
            <person name="Kazmierczak K.M."/>
            <person name="Andrzejewski T.M."/>
            <person name="Davidsen T.M."/>
            <person name="Wayne K.J."/>
            <person name="Tettelin H."/>
            <person name="Glass J.I."/>
            <person name="Rusch D."/>
            <person name="Podicherti R."/>
            <person name="Tsui H.-C.T."/>
            <person name="Winkler M.E."/>
        </authorList>
    </citation>
    <scope>NUCLEOTIDE SEQUENCE</scope>
</reference>
<proteinExistence type="predicted"/>
<dbReference type="EMBL" id="UINC01145820">
    <property type="protein sequence ID" value="SVD36180.1"/>
    <property type="molecule type" value="Genomic_DNA"/>
</dbReference>
<sequence length="60" mass="6750">MSDDLDVKTTGSTCRILLDGKEILYSHQNILAAINSFLPYITNDDIDVLVKTLTTLKDHR</sequence>
<organism evidence="1">
    <name type="scientific">marine metagenome</name>
    <dbReference type="NCBI Taxonomy" id="408172"/>
    <lineage>
        <taxon>unclassified sequences</taxon>
        <taxon>metagenomes</taxon>
        <taxon>ecological metagenomes</taxon>
    </lineage>
</organism>
<name>A0A382UPP0_9ZZZZ</name>
<accession>A0A382UPP0</accession>